<dbReference type="InterPro" id="IPR052907">
    <property type="entry name" value="Beta-lactamase/esterase"/>
</dbReference>
<dbReference type="PANTHER" id="PTHR43319:SF3">
    <property type="entry name" value="BETA-LACTAMASE-RELATED DOMAIN-CONTAINING PROTEIN"/>
    <property type="match status" value="1"/>
</dbReference>
<dbReference type="PANTHER" id="PTHR43319">
    <property type="entry name" value="BETA-LACTAMASE-RELATED"/>
    <property type="match status" value="1"/>
</dbReference>
<evidence type="ECO:0000259" key="1">
    <source>
        <dbReference type="Pfam" id="PF00144"/>
    </source>
</evidence>
<dbReference type="AlphaFoldDB" id="A0A1M7ZQW4"/>
<dbReference type="STRING" id="1123029.SAMN02745172_03979"/>
<keyword evidence="3" id="KW-1185">Reference proteome</keyword>
<evidence type="ECO:0000313" key="2">
    <source>
        <dbReference type="EMBL" id="SHO67303.1"/>
    </source>
</evidence>
<organism evidence="2 3">
    <name type="scientific">Pseudoxanthobacter soli DSM 19599</name>
    <dbReference type="NCBI Taxonomy" id="1123029"/>
    <lineage>
        <taxon>Bacteria</taxon>
        <taxon>Pseudomonadati</taxon>
        <taxon>Pseudomonadota</taxon>
        <taxon>Alphaproteobacteria</taxon>
        <taxon>Hyphomicrobiales</taxon>
        <taxon>Segnochrobactraceae</taxon>
        <taxon>Pseudoxanthobacter</taxon>
    </lineage>
</organism>
<feature type="domain" description="Beta-lactamase-related" evidence="1">
    <location>
        <begin position="21"/>
        <end position="383"/>
    </location>
</feature>
<dbReference type="Pfam" id="PF00144">
    <property type="entry name" value="Beta-lactamase"/>
    <property type="match status" value="1"/>
</dbReference>
<dbReference type="Gene3D" id="3.40.710.10">
    <property type="entry name" value="DD-peptidase/beta-lactamase superfamily"/>
    <property type="match status" value="1"/>
</dbReference>
<dbReference type="EMBL" id="FRXO01000012">
    <property type="protein sequence ID" value="SHO67303.1"/>
    <property type="molecule type" value="Genomic_DNA"/>
</dbReference>
<dbReference type="InterPro" id="IPR012338">
    <property type="entry name" value="Beta-lactam/transpept-like"/>
</dbReference>
<accession>A0A1M7ZQW4</accession>
<evidence type="ECO:0000313" key="3">
    <source>
        <dbReference type="Proteomes" id="UP000186406"/>
    </source>
</evidence>
<gene>
    <name evidence="2" type="ORF">SAMN02745172_03979</name>
</gene>
<dbReference type="Proteomes" id="UP000186406">
    <property type="component" value="Unassembled WGS sequence"/>
</dbReference>
<protein>
    <submittedName>
        <fullName evidence="2">CubicO group peptidase, beta-lactamase class C family</fullName>
    </submittedName>
</protein>
<proteinExistence type="predicted"/>
<sequence length="400" mass="43349">MRVEGMAEPGFGLVAEAFGRNFEAGEETGAAVCVYHGGRKVVDLWCGMQDAAARKPWDEHTVVPVLSTGKGITAAAALIAASRGQFDLDQPVAAFWPAFAANGKEAIRVRDLLNHSAGLVFFGRVVTRGDLGDHDARVAFLEQMTPDWPPGTRWGYHLATFGPLLAEVISRTDPLGRSFGQWFQDEVALPAELRFRFGISADEIDDMARVEGSWMPRFAAALGHAPFGLVRQALNPFSRLHRTVREIPDLNLNEPDWLALEFPSANGIGEARAIARLYAMLASPDESPLAPHILQDLLAPQTPPPLGRRDAVMGVETNWHLGFVRPGGGFAYSPSPRAFGMPGLGGSFGFCDPDRQIGYAYTPNRLGPLPFDDPREQRVRQAVYAALDCVAATAEPAHAA</sequence>
<dbReference type="SUPFAM" id="SSF56601">
    <property type="entry name" value="beta-lactamase/transpeptidase-like"/>
    <property type="match status" value="1"/>
</dbReference>
<name>A0A1M7ZQW4_9HYPH</name>
<dbReference type="InterPro" id="IPR001466">
    <property type="entry name" value="Beta-lactam-related"/>
</dbReference>
<reference evidence="2 3" key="1">
    <citation type="submission" date="2016-12" db="EMBL/GenBank/DDBJ databases">
        <authorList>
            <person name="Song W.-J."/>
            <person name="Kurnit D.M."/>
        </authorList>
    </citation>
    <scope>NUCLEOTIDE SEQUENCE [LARGE SCALE GENOMIC DNA]</scope>
    <source>
        <strain evidence="2 3">DSM 19599</strain>
    </source>
</reference>